<dbReference type="GO" id="GO:0008926">
    <property type="term" value="F:mannitol-1-phosphate 5-dehydrogenase activity"/>
    <property type="evidence" value="ECO:0007669"/>
    <property type="project" value="TreeGrafter"/>
</dbReference>
<feature type="transmembrane region" description="Helical" evidence="5">
    <location>
        <begin position="141"/>
        <end position="166"/>
    </location>
</feature>
<evidence type="ECO:0000256" key="2">
    <source>
        <dbReference type="ARBA" id="ARBA00023002"/>
    </source>
</evidence>
<dbReference type="Pfam" id="PF08125">
    <property type="entry name" value="Mannitol_dh_C"/>
    <property type="match status" value="1"/>
</dbReference>
<evidence type="ECO:0000313" key="8">
    <source>
        <dbReference type="EMBL" id="KAK7060840.1"/>
    </source>
</evidence>
<keyword evidence="5" id="KW-0812">Transmembrane</keyword>
<feature type="compositionally biased region" description="Low complexity" evidence="4">
    <location>
        <begin position="260"/>
        <end position="277"/>
    </location>
</feature>
<evidence type="ECO:0000256" key="5">
    <source>
        <dbReference type="SAM" id="Phobius"/>
    </source>
</evidence>
<feature type="compositionally biased region" description="Polar residues" evidence="4">
    <location>
        <begin position="241"/>
        <end position="259"/>
    </location>
</feature>
<dbReference type="PANTHER" id="PTHR30524:SF0">
    <property type="entry name" value="ALTRONATE OXIDOREDUCTASE-RELATED"/>
    <property type="match status" value="1"/>
</dbReference>
<evidence type="ECO:0000256" key="1">
    <source>
        <dbReference type="ARBA" id="ARBA00006541"/>
    </source>
</evidence>
<gene>
    <name evidence="8" type="ORF">VNI00_000573</name>
</gene>
<keyword evidence="5" id="KW-1133">Transmembrane helix</keyword>
<dbReference type="InterPro" id="IPR013131">
    <property type="entry name" value="Mannitol_DH_N"/>
</dbReference>
<evidence type="ECO:0000256" key="3">
    <source>
        <dbReference type="ARBA" id="ARBA00023027"/>
    </source>
</evidence>
<feature type="region of interest" description="Disordered" evidence="4">
    <location>
        <begin position="211"/>
        <end position="308"/>
    </location>
</feature>
<dbReference type="AlphaFoldDB" id="A0AAW0E976"/>
<feature type="compositionally biased region" description="Polar residues" evidence="4">
    <location>
        <begin position="777"/>
        <end position="799"/>
    </location>
</feature>
<dbReference type="Proteomes" id="UP001383192">
    <property type="component" value="Unassembled WGS sequence"/>
</dbReference>
<dbReference type="InterPro" id="IPR013118">
    <property type="entry name" value="Mannitol_DH_C"/>
</dbReference>
<dbReference type="Gene3D" id="3.40.50.720">
    <property type="entry name" value="NAD(P)-binding Rossmann-like Domain"/>
    <property type="match status" value="1"/>
</dbReference>
<evidence type="ECO:0000259" key="6">
    <source>
        <dbReference type="Pfam" id="PF01232"/>
    </source>
</evidence>
<feature type="domain" description="Mannitol dehydrogenase N-terminal" evidence="6">
    <location>
        <begin position="384"/>
        <end position="577"/>
    </location>
</feature>
<protein>
    <recommendedName>
        <fullName evidence="10">Mannitol-1-phosphate 5-dehydrogenase</fullName>
    </recommendedName>
</protein>
<dbReference type="SUPFAM" id="SSF51735">
    <property type="entry name" value="NAD(P)-binding Rossmann-fold domains"/>
    <property type="match status" value="1"/>
</dbReference>
<reference evidence="8 9" key="1">
    <citation type="submission" date="2024-01" db="EMBL/GenBank/DDBJ databases">
        <title>A draft genome for a cacao thread blight-causing isolate of Paramarasmius palmivorus.</title>
        <authorList>
            <person name="Baruah I.K."/>
            <person name="Bukari Y."/>
            <person name="Amoako-Attah I."/>
            <person name="Meinhardt L.W."/>
            <person name="Bailey B.A."/>
            <person name="Cohen S.P."/>
        </authorList>
    </citation>
    <scope>NUCLEOTIDE SEQUENCE [LARGE SCALE GENOMIC DNA]</scope>
    <source>
        <strain evidence="8 9">GH-12</strain>
    </source>
</reference>
<dbReference type="Pfam" id="PF01232">
    <property type="entry name" value="Mannitol_dh"/>
    <property type="match status" value="1"/>
</dbReference>
<feature type="compositionally biased region" description="Pro residues" evidence="4">
    <location>
        <begin position="221"/>
        <end position="238"/>
    </location>
</feature>
<evidence type="ECO:0000259" key="7">
    <source>
        <dbReference type="Pfam" id="PF08125"/>
    </source>
</evidence>
<dbReference type="GO" id="GO:0005829">
    <property type="term" value="C:cytosol"/>
    <property type="evidence" value="ECO:0007669"/>
    <property type="project" value="TreeGrafter"/>
</dbReference>
<proteinExistence type="inferred from homology"/>
<evidence type="ECO:0000256" key="4">
    <source>
        <dbReference type="SAM" id="MobiDB-lite"/>
    </source>
</evidence>
<name>A0AAW0E976_9AGAR</name>
<organism evidence="8 9">
    <name type="scientific">Paramarasmius palmivorus</name>
    <dbReference type="NCBI Taxonomy" id="297713"/>
    <lineage>
        <taxon>Eukaryota</taxon>
        <taxon>Fungi</taxon>
        <taxon>Dikarya</taxon>
        <taxon>Basidiomycota</taxon>
        <taxon>Agaricomycotina</taxon>
        <taxon>Agaricomycetes</taxon>
        <taxon>Agaricomycetidae</taxon>
        <taxon>Agaricales</taxon>
        <taxon>Marasmiineae</taxon>
        <taxon>Marasmiaceae</taxon>
        <taxon>Paramarasmius</taxon>
    </lineage>
</organism>
<accession>A0AAW0E976</accession>
<dbReference type="PANTHER" id="PTHR30524">
    <property type="entry name" value="MANNITOL-1-PHOSPHATE 5-DEHYDROGENASE"/>
    <property type="match status" value="1"/>
</dbReference>
<keyword evidence="9" id="KW-1185">Reference proteome</keyword>
<feature type="transmembrane region" description="Helical" evidence="5">
    <location>
        <begin position="50"/>
        <end position="69"/>
    </location>
</feature>
<dbReference type="Gene3D" id="1.10.1040.10">
    <property type="entry name" value="N-(1-d-carboxylethyl)-l-norvaline Dehydrogenase, domain 2"/>
    <property type="match status" value="1"/>
</dbReference>
<feature type="transmembrane region" description="Helical" evidence="5">
    <location>
        <begin position="17"/>
        <end position="38"/>
    </location>
</feature>
<evidence type="ECO:0000313" key="9">
    <source>
        <dbReference type="Proteomes" id="UP001383192"/>
    </source>
</evidence>
<keyword evidence="5" id="KW-0472">Membrane</keyword>
<sequence length="888" mass="97887">MILTLHPNLFPTIRCDIWYQVIAVLGVIGRASIIVTFTARTYAVYNQNRYILAFLVALGLATVITDAVSDLVVSSEEALILDTHRSMFLVKNAMTLRKRQFSLLRALLTIVFETSCALLISIRTIRAFKAYGPIGTRKSNILYLIFEEGLLYFCFISIFTVATFILKVRAPTGYFQNILNAFTLPLSGMLTARFILHLQAWKEKESFKMTGRDEDGDYQHPPTPSSPHPPQLPQPPPAMLQMNSFHGDPSSSYRRGSNASPTSPQSVSDSSTLVGSSPRIHHRTFGDDKGQSIVKGDQSGSGAGSSFWMGNSELNKVEPRSLEYYRSCVNPLRTGICKQSSSTSPVWPRLLRANEMQLKSFGTTLGQRYYPSLSIAAMTTDKPTALQFGAGNIGRGFIGAVLSQAGFHVVFADVQEPIVNELNKNGQYEVHVLDDQPWIETITDVSAVMSTNLQAFEEIAKKQLSIITTAVGPNILPRLAKPIAQIIRTRMAENRGPINIVACENAQRATDVLRDAVDKEFNDQEREYARNNVGYAVCSVDRIVPPYDTENLLDVGVEPFYEWIVDANSLKKTDPDVQIEGMKATNNLDAYVQRKLFTLNTGHAITAFLGALPTSGNSSNASSRSSISLLSMTSTTSSGRNTPTSAKIPSHPTILEAINSKAIRSIVSQALHESGEALIRKHGFTKEQHEEYVHKILARFSNPNMQDEVARVGREPLRKLKKGDRFLGPIEMCRELGLPRDALLVGVASALLFNPKKRTKSRTGSRSSLSLLAGQRPSMSGSRPSLSGQRPSVNGQRPSMNGMRPTMAMLAAPTVWDDDVWEWEEEEADPQGKAVHEMIAEKGVVGVLKELTGWQDDDEDLAKVVRAYETLLKDGIDGVAAYINIGKN</sequence>
<dbReference type="SUPFAM" id="SSF48179">
    <property type="entry name" value="6-phosphogluconate dehydrogenase C-terminal domain-like"/>
    <property type="match status" value="1"/>
</dbReference>
<dbReference type="InterPro" id="IPR013328">
    <property type="entry name" value="6PGD_dom2"/>
</dbReference>
<keyword evidence="3" id="KW-0520">NAD</keyword>
<dbReference type="InterPro" id="IPR000669">
    <property type="entry name" value="Mannitol_DH"/>
</dbReference>
<feature type="transmembrane region" description="Helical" evidence="5">
    <location>
        <begin position="102"/>
        <end position="120"/>
    </location>
</feature>
<dbReference type="EMBL" id="JAYKXP010000002">
    <property type="protein sequence ID" value="KAK7060840.1"/>
    <property type="molecule type" value="Genomic_DNA"/>
</dbReference>
<comment type="caution">
    <text evidence="8">The sequence shown here is derived from an EMBL/GenBank/DDBJ whole genome shotgun (WGS) entry which is preliminary data.</text>
</comment>
<dbReference type="PRINTS" id="PR00084">
    <property type="entry name" value="MTLDHDRGNASE"/>
</dbReference>
<feature type="domain" description="Mannitol dehydrogenase C-terminal" evidence="7">
    <location>
        <begin position="651"/>
        <end position="762"/>
    </location>
</feature>
<dbReference type="InterPro" id="IPR036291">
    <property type="entry name" value="NAD(P)-bd_dom_sf"/>
</dbReference>
<feature type="region of interest" description="Disordered" evidence="4">
    <location>
        <begin position="757"/>
        <end position="803"/>
    </location>
</feature>
<keyword evidence="2" id="KW-0560">Oxidoreductase</keyword>
<dbReference type="GO" id="GO:0019592">
    <property type="term" value="P:mannitol catabolic process"/>
    <property type="evidence" value="ECO:0007669"/>
    <property type="project" value="TreeGrafter"/>
</dbReference>
<dbReference type="InterPro" id="IPR008927">
    <property type="entry name" value="6-PGluconate_DH-like_C_sf"/>
</dbReference>
<comment type="similarity">
    <text evidence="1">Belongs to the mannitol dehydrogenase family.</text>
</comment>
<evidence type="ECO:0008006" key="10">
    <source>
        <dbReference type="Google" id="ProtNLM"/>
    </source>
</evidence>